<dbReference type="KEGG" id="ftj:FTUN_3272"/>
<protein>
    <recommendedName>
        <fullName evidence="5">ISKra4 family transposase</fullName>
    </recommendedName>
</protein>
<evidence type="ECO:0000313" key="4">
    <source>
        <dbReference type="Proteomes" id="UP000503447"/>
    </source>
</evidence>
<sequence length="359" mass="38836">MTLTRHYYHCADCGTGTVPFDHTLGLGATRQTPAAREVIALAGSVDSFAEAADTLLPKLSGLRVSESTVERVTEAVGSEIGRALAGGAVFGEARPWDWHRDADGRTVAYVSCDATGVRIQGPGGATADGRMVNVGMVYNPIPEEKARWAHPGRARPAWQARYVTSLDGLDGLGEPLRRQGGQVGMDGADRWVAISDGGSGLEEFLTSNFPRVEVVILDFYHASEYLGAIGRAWHPGDEERSKAWSAEWCHALKHTGGEAVLSKLRVLEGEPVPAAARVPLAEAVRYFGNQKHRMYYPSYRAKGWQIGSGPVESACKSVVGARMKQAGMRWGTDGADQVGHIRGLFRGETGQWDAFWSRN</sequence>
<dbReference type="Proteomes" id="UP000503447">
    <property type="component" value="Chromosome"/>
</dbReference>
<evidence type="ECO:0000313" key="1">
    <source>
        <dbReference type="EMBL" id="QJW92618.1"/>
    </source>
</evidence>
<dbReference type="EMBL" id="CP053452">
    <property type="protein sequence ID" value="QJW92618.1"/>
    <property type="molecule type" value="Genomic_DNA"/>
</dbReference>
<dbReference type="EMBL" id="CP053452">
    <property type="protein sequence ID" value="QJW95718.1"/>
    <property type="molecule type" value="Genomic_DNA"/>
</dbReference>
<evidence type="ECO:0008006" key="5">
    <source>
        <dbReference type="Google" id="ProtNLM"/>
    </source>
</evidence>
<proteinExistence type="predicted"/>
<name>A0A6M5YF63_9BACT</name>
<dbReference type="KEGG" id="ftj:FTUN_0115"/>
<dbReference type="NCBIfam" id="NF033572">
    <property type="entry name" value="transpos_ISKra4"/>
    <property type="match status" value="1"/>
</dbReference>
<dbReference type="AlphaFoldDB" id="A0A6M5YF63"/>
<keyword evidence="4" id="KW-1185">Reference proteome</keyword>
<reference evidence="4" key="1">
    <citation type="submission" date="2020-05" db="EMBL/GenBank/DDBJ databases">
        <title>Frigoriglobus tundricola gen. nov., sp. nov., a psychrotolerant cellulolytic planctomycete of the family Gemmataceae with two divergent copies of 16S rRNA gene.</title>
        <authorList>
            <person name="Kulichevskaya I.S."/>
            <person name="Ivanova A.A."/>
            <person name="Naumoff D.G."/>
            <person name="Beletsky A.V."/>
            <person name="Rijpstra W.I.C."/>
            <person name="Sinninghe Damste J.S."/>
            <person name="Mardanov A.V."/>
            <person name="Ravin N.V."/>
            <person name="Dedysh S.N."/>
        </authorList>
    </citation>
    <scope>NUCLEOTIDE SEQUENCE [LARGE SCALE GENOMIC DNA]</scope>
    <source>
        <strain evidence="2 4">PL17</strain>
    </source>
</reference>
<evidence type="ECO:0000313" key="2">
    <source>
        <dbReference type="EMBL" id="QJW95718.1"/>
    </source>
</evidence>
<organism evidence="1 4">
    <name type="scientific">Frigoriglobus tundricola</name>
    <dbReference type="NCBI Taxonomy" id="2774151"/>
    <lineage>
        <taxon>Bacteria</taxon>
        <taxon>Pseudomonadati</taxon>
        <taxon>Planctomycetota</taxon>
        <taxon>Planctomycetia</taxon>
        <taxon>Gemmatales</taxon>
        <taxon>Gemmataceae</taxon>
        <taxon>Frigoriglobus</taxon>
    </lineage>
</organism>
<evidence type="ECO:0000313" key="3">
    <source>
        <dbReference type="EMBL" id="QJW98375.1"/>
    </source>
</evidence>
<accession>A0A6M5YF63</accession>
<dbReference type="EMBL" id="CP053452">
    <property type="protein sequence ID" value="QJW98375.1"/>
    <property type="molecule type" value="Genomic_DNA"/>
</dbReference>
<reference evidence="1" key="2">
    <citation type="submission" date="2020-07" db="EMBL/GenBank/DDBJ databases">
        <title>Frigoriglobus tundricola gen. nov., sp. nov., a psychrotolerant cellulolytic planctomycete of the family Gemmataceae with two divergent copies of 16S rRNA gene.</title>
        <authorList>
            <person name="Kulichevskaya I.S."/>
            <person name="Ivanova A.A."/>
            <person name="Naumoff D.G."/>
            <person name="Beletsky A.V."/>
            <person name="Rijpstra W.I.C."/>
            <person name="Sinninghe Damste J.S."/>
            <person name="Mardanov A.V."/>
            <person name="Ravin N.V."/>
            <person name="Dedysh S.N."/>
        </authorList>
    </citation>
    <scope>NUCLEOTIDE SEQUENCE</scope>
    <source>
        <strain evidence="1 4">PL17</strain>
    </source>
</reference>
<dbReference type="KEGG" id="ftj:FTUN_5965"/>
<gene>
    <name evidence="1" type="ORF">FTUN_0115</name>
    <name evidence="2" type="ORF">FTUN_3272</name>
    <name evidence="3" type="ORF">FTUN_5965</name>
</gene>